<name>A0AAW1QAQ5_9CHLO</name>
<keyword evidence="2" id="KW-1185">Reference proteome</keyword>
<comment type="caution">
    <text evidence="1">The sequence shown here is derived from an EMBL/GenBank/DDBJ whole genome shotgun (WGS) entry which is preliminary data.</text>
</comment>
<dbReference type="AlphaFoldDB" id="A0AAW1QAQ5"/>
<gene>
    <name evidence="1" type="ORF">WJX72_007455</name>
</gene>
<organism evidence="1 2">
    <name type="scientific">[Myrmecia] bisecta</name>
    <dbReference type="NCBI Taxonomy" id="41462"/>
    <lineage>
        <taxon>Eukaryota</taxon>
        <taxon>Viridiplantae</taxon>
        <taxon>Chlorophyta</taxon>
        <taxon>core chlorophytes</taxon>
        <taxon>Trebouxiophyceae</taxon>
        <taxon>Trebouxiales</taxon>
        <taxon>Trebouxiaceae</taxon>
        <taxon>Myrmecia</taxon>
    </lineage>
</organism>
<reference evidence="1 2" key="1">
    <citation type="journal article" date="2024" name="Nat. Commun.">
        <title>Phylogenomics reveals the evolutionary origins of lichenization in chlorophyte algae.</title>
        <authorList>
            <person name="Puginier C."/>
            <person name="Libourel C."/>
            <person name="Otte J."/>
            <person name="Skaloud P."/>
            <person name="Haon M."/>
            <person name="Grisel S."/>
            <person name="Petersen M."/>
            <person name="Berrin J.G."/>
            <person name="Delaux P.M."/>
            <person name="Dal Grande F."/>
            <person name="Keller J."/>
        </authorList>
    </citation>
    <scope>NUCLEOTIDE SEQUENCE [LARGE SCALE GENOMIC DNA]</scope>
    <source>
        <strain evidence="1 2">SAG 2043</strain>
    </source>
</reference>
<protein>
    <submittedName>
        <fullName evidence="1">Uncharacterized protein</fullName>
    </submittedName>
</protein>
<sequence length="79" mass="8723">MAVLGSTEGCWSCLRRTQILEPGASTGLVHVGQLPCIHDPLLRGASPQPRHNRGLDIQVAFWPKLIHAAHHREDTPSRK</sequence>
<dbReference type="Proteomes" id="UP001489004">
    <property type="component" value="Unassembled WGS sequence"/>
</dbReference>
<proteinExistence type="predicted"/>
<evidence type="ECO:0000313" key="2">
    <source>
        <dbReference type="Proteomes" id="UP001489004"/>
    </source>
</evidence>
<evidence type="ECO:0000313" key="1">
    <source>
        <dbReference type="EMBL" id="KAK9818120.1"/>
    </source>
</evidence>
<accession>A0AAW1QAQ5</accession>
<dbReference type="EMBL" id="JALJOR010000004">
    <property type="protein sequence ID" value="KAK9818120.1"/>
    <property type="molecule type" value="Genomic_DNA"/>
</dbReference>